<proteinExistence type="predicted"/>
<protein>
    <submittedName>
        <fullName evidence="1">Uncharacterized protein</fullName>
    </submittedName>
</protein>
<evidence type="ECO:0000313" key="1">
    <source>
        <dbReference type="EMBL" id="CDW50352.1"/>
    </source>
</evidence>
<organism evidence="1">
    <name type="scientific">Lepeophtheirus salmonis</name>
    <name type="common">Salmon louse</name>
    <name type="synonym">Caligus salmonis</name>
    <dbReference type="NCBI Taxonomy" id="72036"/>
    <lineage>
        <taxon>Eukaryota</taxon>
        <taxon>Metazoa</taxon>
        <taxon>Ecdysozoa</taxon>
        <taxon>Arthropoda</taxon>
        <taxon>Crustacea</taxon>
        <taxon>Multicrustacea</taxon>
        <taxon>Hexanauplia</taxon>
        <taxon>Copepoda</taxon>
        <taxon>Siphonostomatoida</taxon>
        <taxon>Caligidae</taxon>
        <taxon>Lepeophtheirus</taxon>
    </lineage>
</organism>
<dbReference type="AlphaFoldDB" id="A0A0K2VJK3"/>
<reference evidence="1" key="1">
    <citation type="submission" date="2014-05" db="EMBL/GenBank/DDBJ databases">
        <authorList>
            <person name="Chronopoulou M."/>
        </authorList>
    </citation>
    <scope>NUCLEOTIDE SEQUENCE</scope>
    <source>
        <tissue evidence="1">Whole organism</tissue>
    </source>
</reference>
<accession>A0A0K2VJK3</accession>
<dbReference type="EMBL" id="HACA01032991">
    <property type="protein sequence ID" value="CDW50352.1"/>
    <property type="molecule type" value="Transcribed_RNA"/>
</dbReference>
<sequence length="49" mass="6074">FLYQWRTSKIIREKCCIHSIAIINFNLQYGNKIVLRCINKFLIHFRVRY</sequence>
<name>A0A0K2VJK3_LEPSM</name>
<feature type="non-terminal residue" evidence="1">
    <location>
        <position position="1"/>
    </location>
</feature>